<dbReference type="SUPFAM" id="SSF50104">
    <property type="entry name" value="Translation proteins SH3-like domain"/>
    <property type="match status" value="1"/>
</dbReference>
<organism evidence="9 10">
    <name type="scientific">Desulfuromusa kysingii</name>
    <dbReference type="NCBI Taxonomy" id="37625"/>
    <lineage>
        <taxon>Bacteria</taxon>
        <taxon>Pseudomonadati</taxon>
        <taxon>Thermodesulfobacteriota</taxon>
        <taxon>Desulfuromonadia</taxon>
        <taxon>Desulfuromonadales</taxon>
        <taxon>Geopsychrobacteraceae</taxon>
        <taxon>Desulfuromusa</taxon>
    </lineage>
</organism>
<keyword evidence="2 5" id="KW-0689">Ribosomal protein</keyword>
<proteinExistence type="inferred from homology"/>
<comment type="function">
    <text evidence="5">One of the primary rRNA binding proteins. Required for association of the 30S and 50S subunits to form the 70S ribosome, for tRNA binding and peptide bond formation. It has been suggested to have peptidyltransferase activity; this is somewhat controversial. Makes several contacts with the 16S rRNA in the 70S ribosome.</text>
</comment>
<dbReference type="InterPro" id="IPR008991">
    <property type="entry name" value="Translation_prot_SH3-like_sf"/>
</dbReference>
<comment type="similarity">
    <text evidence="1 5">Belongs to the universal ribosomal protein uL2 family.</text>
</comment>
<dbReference type="OrthoDB" id="9778722at2"/>
<dbReference type="Gene3D" id="4.10.950.10">
    <property type="entry name" value="Ribosomal protein L2, domain 3"/>
    <property type="match status" value="1"/>
</dbReference>
<dbReference type="GO" id="GO:0002181">
    <property type="term" value="P:cytoplasmic translation"/>
    <property type="evidence" value="ECO:0007669"/>
    <property type="project" value="TreeGrafter"/>
</dbReference>
<dbReference type="HAMAP" id="MF_01320_B">
    <property type="entry name" value="Ribosomal_uL2_B"/>
    <property type="match status" value="1"/>
</dbReference>
<dbReference type="InterPro" id="IPR002171">
    <property type="entry name" value="Ribosomal_uL2"/>
</dbReference>
<dbReference type="STRING" id="37625.SAMN05660420_00583"/>
<evidence type="ECO:0000313" key="10">
    <source>
        <dbReference type="Proteomes" id="UP000199409"/>
    </source>
</evidence>
<evidence type="ECO:0000259" key="7">
    <source>
        <dbReference type="SMART" id="SM01382"/>
    </source>
</evidence>
<dbReference type="InterPro" id="IPR014722">
    <property type="entry name" value="Rib_uL2_dom2"/>
</dbReference>
<feature type="domain" description="Large ribosomal subunit protein uL2 C-terminal" evidence="7">
    <location>
        <begin position="124"/>
        <end position="252"/>
    </location>
</feature>
<evidence type="ECO:0000256" key="4">
    <source>
        <dbReference type="ARBA" id="ARBA00035242"/>
    </source>
</evidence>
<evidence type="ECO:0000256" key="2">
    <source>
        <dbReference type="ARBA" id="ARBA00022980"/>
    </source>
</evidence>
<dbReference type="AlphaFoldDB" id="A0A1H3WB64"/>
<dbReference type="GO" id="GO:0019843">
    <property type="term" value="F:rRNA binding"/>
    <property type="evidence" value="ECO:0007669"/>
    <property type="project" value="UniProtKB-UniRule"/>
</dbReference>
<dbReference type="Gene3D" id="2.40.50.140">
    <property type="entry name" value="Nucleic acid-binding proteins"/>
    <property type="match status" value="1"/>
</dbReference>
<name>A0A1H3WB64_9BACT</name>
<dbReference type="EMBL" id="FNQN01000001">
    <property type="protein sequence ID" value="SDZ84369.1"/>
    <property type="molecule type" value="Genomic_DNA"/>
</dbReference>
<keyword evidence="3 5" id="KW-0687">Ribonucleoprotein</keyword>
<dbReference type="SMART" id="SM01383">
    <property type="entry name" value="Ribosomal_L2"/>
    <property type="match status" value="1"/>
</dbReference>
<dbReference type="InterPro" id="IPR005880">
    <property type="entry name" value="Ribosomal_uL2_bac/org-type"/>
</dbReference>
<dbReference type="NCBIfam" id="TIGR01171">
    <property type="entry name" value="rplB_bact"/>
    <property type="match status" value="1"/>
</dbReference>
<protein>
    <recommendedName>
        <fullName evidence="4 5">Large ribosomal subunit protein uL2</fullName>
    </recommendedName>
</protein>
<dbReference type="FunFam" id="4.10.950.10:FF:000001">
    <property type="entry name" value="50S ribosomal protein L2"/>
    <property type="match status" value="1"/>
</dbReference>
<dbReference type="Proteomes" id="UP000199409">
    <property type="component" value="Unassembled WGS sequence"/>
</dbReference>
<evidence type="ECO:0000256" key="6">
    <source>
        <dbReference type="SAM" id="MobiDB-lite"/>
    </source>
</evidence>
<dbReference type="FunFam" id="2.30.30.30:FF:000001">
    <property type="entry name" value="50S ribosomal protein L2"/>
    <property type="match status" value="1"/>
</dbReference>
<dbReference type="InterPro" id="IPR022666">
    <property type="entry name" value="Ribosomal_uL2_RNA-bd_dom"/>
</dbReference>
<comment type="subunit">
    <text evidence="5">Part of the 50S ribosomal subunit. Forms a bridge to the 30S subunit in the 70S ribosome.</text>
</comment>
<evidence type="ECO:0000259" key="8">
    <source>
        <dbReference type="SMART" id="SM01383"/>
    </source>
</evidence>
<keyword evidence="5" id="KW-0699">rRNA-binding</keyword>
<evidence type="ECO:0000313" key="9">
    <source>
        <dbReference type="EMBL" id="SDZ84369.1"/>
    </source>
</evidence>
<feature type="domain" description="Large ribosomal subunit protein uL2 RNA-binding" evidence="8">
    <location>
        <begin position="42"/>
        <end position="118"/>
    </location>
</feature>
<dbReference type="Pfam" id="PF00181">
    <property type="entry name" value="Ribosomal_L2_N"/>
    <property type="match status" value="1"/>
</dbReference>
<dbReference type="Gene3D" id="2.30.30.30">
    <property type="match status" value="1"/>
</dbReference>
<dbReference type="InterPro" id="IPR022669">
    <property type="entry name" value="Ribosomal_uL2_C"/>
</dbReference>
<feature type="compositionally biased region" description="Basic residues" evidence="6">
    <location>
        <begin position="49"/>
        <end position="59"/>
    </location>
</feature>
<evidence type="ECO:0000256" key="3">
    <source>
        <dbReference type="ARBA" id="ARBA00023274"/>
    </source>
</evidence>
<dbReference type="GO" id="GO:0015934">
    <property type="term" value="C:large ribosomal subunit"/>
    <property type="evidence" value="ECO:0007669"/>
    <property type="project" value="InterPro"/>
</dbReference>
<sequence>MGIKKYNPTSDGRRHMTSSTFEEITKDKPEKSLLAPLTRSGGRNNSGRITKRHTGGGHKRQYRVVDFRRDKLEVPARVAAIEYDPNRSARIALLFYADGEKRYILAPNGLHVGDSVIASDSADIQPGNTMAIRSIPLGTWVHNVELKVGKGGQLARSAGAYAMIAAKEGRYAQLRLPSGEVRLVMQECRATVGQVGNLDFEKIKIGKAGRNRWLGKRPQSRGVAMNPVDHPHGGGEGKSSGGRHPVTPWGVPTKGYKTRTNRRTDKFIVRRRNKK</sequence>
<reference evidence="9 10" key="1">
    <citation type="submission" date="2016-10" db="EMBL/GenBank/DDBJ databases">
        <authorList>
            <person name="de Groot N.N."/>
        </authorList>
    </citation>
    <scope>NUCLEOTIDE SEQUENCE [LARGE SCALE GENOMIC DNA]</scope>
    <source>
        <strain evidence="9 10">DSM 7343</strain>
    </source>
</reference>
<dbReference type="FunFam" id="2.40.50.140:FF:000003">
    <property type="entry name" value="50S ribosomal protein L2"/>
    <property type="match status" value="1"/>
</dbReference>
<keyword evidence="10" id="KW-1185">Reference proteome</keyword>
<dbReference type="PIRSF" id="PIRSF002158">
    <property type="entry name" value="Ribosomal_L2"/>
    <property type="match status" value="1"/>
</dbReference>
<gene>
    <name evidence="5" type="primary">rplB</name>
    <name evidence="9" type="ORF">SAMN05660420_00583</name>
</gene>
<feature type="region of interest" description="Disordered" evidence="6">
    <location>
        <begin position="1"/>
        <end position="59"/>
    </location>
</feature>
<dbReference type="Pfam" id="PF03947">
    <property type="entry name" value="Ribosomal_L2_C"/>
    <property type="match status" value="1"/>
</dbReference>
<keyword evidence="5" id="KW-0694">RNA-binding</keyword>
<dbReference type="GO" id="GO:0016740">
    <property type="term" value="F:transferase activity"/>
    <property type="evidence" value="ECO:0007669"/>
    <property type="project" value="InterPro"/>
</dbReference>
<dbReference type="PANTHER" id="PTHR13691">
    <property type="entry name" value="RIBOSOMAL PROTEIN L2"/>
    <property type="match status" value="1"/>
</dbReference>
<dbReference type="PROSITE" id="PS00467">
    <property type="entry name" value="RIBOSOMAL_L2"/>
    <property type="match status" value="1"/>
</dbReference>
<dbReference type="SMART" id="SM01382">
    <property type="entry name" value="Ribosomal_L2_C"/>
    <property type="match status" value="1"/>
</dbReference>
<dbReference type="SUPFAM" id="SSF50249">
    <property type="entry name" value="Nucleic acid-binding proteins"/>
    <property type="match status" value="1"/>
</dbReference>
<evidence type="ECO:0000256" key="5">
    <source>
        <dbReference type="HAMAP-Rule" id="MF_01320"/>
    </source>
</evidence>
<dbReference type="GO" id="GO:0003735">
    <property type="term" value="F:structural constituent of ribosome"/>
    <property type="evidence" value="ECO:0007669"/>
    <property type="project" value="InterPro"/>
</dbReference>
<dbReference type="RefSeq" id="WP_092344512.1">
    <property type="nucleotide sequence ID" value="NZ_FNQN01000001.1"/>
</dbReference>
<dbReference type="PANTHER" id="PTHR13691:SF5">
    <property type="entry name" value="LARGE RIBOSOMAL SUBUNIT PROTEIN UL2M"/>
    <property type="match status" value="1"/>
</dbReference>
<dbReference type="InterPro" id="IPR022671">
    <property type="entry name" value="Ribosomal_uL2_CS"/>
</dbReference>
<feature type="region of interest" description="Disordered" evidence="6">
    <location>
        <begin position="213"/>
        <end position="275"/>
    </location>
</feature>
<evidence type="ECO:0000256" key="1">
    <source>
        <dbReference type="ARBA" id="ARBA00005636"/>
    </source>
</evidence>
<dbReference type="InterPro" id="IPR012340">
    <property type="entry name" value="NA-bd_OB-fold"/>
</dbReference>
<accession>A0A1H3WB64</accession>
<dbReference type="InterPro" id="IPR014726">
    <property type="entry name" value="Ribosomal_uL2_dom3"/>
</dbReference>